<gene>
    <name evidence="1" type="ORF">AMAG_15678</name>
</gene>
<dbReference type="VEuPathDB" id="FungiDB:AMAG_15678"/>
<sequence length="134" mass="15312">MAVEHTMWADTADDDQLVDAIQHHMRHFDTPPRPGITPTEIARFTTSKRMRHLVLPALRTHPHLLDLANRIATAGRPEFFPAMNPFDNLPHWLWACIPPEPATLEEDAAIMRELEETGCKPGVPRRWTVVKNLP</sequence>
<accession>A0A0L0T9N8</accession>
<evidence type="ECO:0000313" key="2">
    <source>
        <dbReference type="Proteomes" id="UP000054350"/>
    </source>
</evidence>
<dbReference type="Proteomes" id="UP000054350">
    <property type="component" value="Unassembled WGS sequence"/>
</dbReference>
<dbReference type="AlphaFoldDB" id="A0A0L0T9N8"/>
<dbReference type="EMBL" id="GG745372">
    <property type="protein sequence ID" value="KNE71446.1"/>
    <property type="molecule type" value="Genomic_DNA"/>
</dbReference>
<reference evidence="1 2" key="1">
    <citation type="submission" date="2009-11" db="EMBL/GenBank/DDBJ databases">
        <title>Annotation of Allomyces macrogynus ATCC 38327.</title>
        <authorList>
            <consortium name="The Broad Institute Genome Sequencing Platform"/>
            <person name="Russ C."/>
            <person name="Cuomo C."/>
            <person name="Burger G."/>
            <person name="Gray M.W."/>
            <person name="Holland P.W.H."/>
            <person name="King N."/>
            <person name="Lang F.B.F."/>
            <person name="Roger A.J."/>
            <person name="Ruiz-Trillo I."/>
            <person name="Young S.K."/>
            <person name="Zeng Q."/>
            <person name="Gargeya S."/>
            <person name="Fitzgerald M."/>
            <person name="Haas B."/>
            <person name="Abouelleil A."/>
            <person name="Alvarado L."/>
            <person name="Arachchi H.M."/>
            <person name="Berlin A."/>
            <person name="Chapman S.B."/>
            <person name="Gearin G."/>
            <person name="Goldberg J."/>
            <person name="Griggs A."/>
            <person name="Gujja S."/>
            <person name="Hansen M."/>
            <person name="Heiman D."/>
            <person name="Howarth C."/>
            <person name="Larimer J."/>
            <person name="Lui A."/>
            <person name="MacDonald P.J.P."/>
            <person name="McCowen C."/>
            <person name="Montmayeur A."/>
            <person name="Murphy C."/>
            <person name="Neiman D."/>
            <person name="Pearson M."/>
            <person name="Priest M."/>
            <person name="Roberts A."/>
            <person name="Saif S."/>
            <person name="Shea T."/>
            <person name="Sisk P."/>
            <person name="Stolte C."/>
            <person name="Sykes S."/>
            <person name="Wortman J."/>
            <person name="Nusbaum C."/>
            <person name="Birren B."/>
        </authorList>
    </citation>
    <scope>NUCLEOTIDE SEQUENCE [LARGE SCALE GENOMIC DNA]</scope>
    <source>
        <strain evidence="1 2">ATCC 38327</strain>
    </source>
</reference>
<keyword evidence="2" id="KW-1185">Reference proteome</keyword>
<name>A0A0L0T9N8_ALLM3</name>
<proteinExistence type="predicted"/>
<evidence type="ECO:0000313" key="1">
    <source>
        <dbReference type="EMBL" id="KNE71446.1"/>
    </source>
</evidence>
<reference evidence="2" key="2">
    <citation type="submission" date="2009-11" db="EMBL/GenBank/DDBJ databases">
        <title>The Genome Sequence of Allomyces macrogynus strain ATCC 38327.</title>
        <authorList>
            <consortium name="The Broad Institute Genome Sequencing Platform"/>
            <person name="Russ C."/>
            <person name="Cuomo C."/>
            <person name="Shea T."/>
            <person name="Young S.K."/>
            <person name="Zeng Q."/>
            <person name="Koehrsen M."/>
            <person name="Haas B."/>
            <person name="Borodovsky M."/>
            <person name="Guigo R."/>
            <person name="Alvarado L."/>
            <person name="Berlin A."/>
            <person name="Borenstein D."/>
            <person name="Chen Z."/>
            <person name="Engels R."/>
            <person name="Freedman E."/>
            <person name="Gellesch M."/>
            <person name="Goldberg J."/>
            <person name="Griggs A."/>
            <person name="Gujja S."/>
            <person name="Heiman D."/>
            <person name="Hepburn T."/>
            <person name="Howarth C."/>
            <person name="Jen D."/>
            <person name="Larson L."/>
            <person name="Lewis B."/>
            <person name="Mehta T."/>
            <person name="Park D."/>
            <person name="Pearson M."/>
            <person name="Roberts A."/>
            <person name="Saif S."/>
            <person name="Shenoy N."/>
            <person name="Sisk P."/>
            <person name="Stolte C."/>
            <person name="Sykes S."/>
            <person name="Walk T."/>
            <person name="White J."/>
            <person name="Yandava C."/>
            <person name="Burger G."/>
            <person name="Gray M.W."/>
            <person name="Holland P.W.H."/>
            <person name="King N."/>
            <person name="Lang F.B.F."/>
            <person name="Roger A.J."/>
            <person name="Ruiz-Trillo I."/>
            <person name="Lander E."/>
            <person name="Nusbaum C."/>
        </authorList>
    </citation>
    <scope>NUCLEOTIDE SEQUENCE [LARGE SCALE GENOMIC DNA]</scope>
    <source>
        <strain evidence="2">ATCC 38327</strain>
    </source>
</reference>
<organism evidence="1 2">
    <name type="scientific">Allomyces macrogynus (strain ATCC 38327)</name>
    <name type="common">Allomyces javanicus var. macrogynus</name>
    <dbReference type="NCBI Taxonomy" id="578462"/>
    <lineage>
        <taxon>Eukaryota</taxon>
        <taxon>Fungi</taxon>
        <taxon>Fungi incertae sedis</taxon>
        <taxon>Blastocladiomycota</taxon>
        <taxon>Blastocladiomycetes</taxon>
        <taxon>Blastocladiales</taxon>
        <taxon>Blastocladiaceae</taxon>
        <taxon>Allomyces</taxon>
    </lineage>
</organism>
<dbReference type="OrthoDB" id="10348971at2759"/>
<protein>
    <submittedName>
        <fullName evidence="1">Uncharacterized protein</fullName>
    </submittedName>
</protein>